<evidence type="ECO:0000256" key="1">
    <source>
        <dbReference type="SAM" id="SignalP"/>
    </source>
</evidence>
<evidence type="ECO:0008006" key="4">
    <source>
        <dbReference type="Google" id="ProtNLM"/>
    </source>
</evidence>
<dbReference type="EMBL" id="CP001032">
    <property type="protein sequence ID" value="ACB75210.1"/>
    <property type="molecule type" value="Genomic_DNA"/>
</dbReference>
<keyword evidence="1" id="KW-0732">Signal</keyword>
<organism evidence="2 3">
    <name type="scientific">Opitutus terrae (strain DSM 11246 / JCM 15787 / PB90-1)</name>
    <dbReference type="NCBI Taxonomy" id="452637"/>
    <lineage>
        <taxon>Bacteria</taxon>
        <taxon>Pseudomonadati</taxon>
        <taxon>Verrucomicrobiota</taxon>
        <taxon>Opitutia</taxon>
        <taxon>Opitutales</taxon>
        <taxon>Opitutaceae</taxon>
        <taxon>Opitutus</taxon>
    </lineage>
</organism>
<feature type="chain" id="PRO_5002772225" description="ATP/GTP-binding protein" evidence="1">
    <location>
        <begin position="22"/>
        <end position="275"/>
    </location>
</feature>
<dbReference type="SUPFAM" id="SSF63829">
    <property type="entry name" value="Calcium-dependent phosphotriesterase"/>
    <property type="match status" value="1"/>
</dbReference>
<dbReference type="HOGENOM" id="CLU_070070_0_1_0"/>
<sequence length="275" mass="29181">MKTHVITLLAILGAAAPISQAHELKKIWESAPAFKVPESVLHDRARQVLYVSNIEGEPWAKDGHGSIGKLGLDGQVLAAEWVTGLDAPKGMALHGARLYVGDMDALVVIDVDAGKIIERIAVPGAQGLNDVTVDEHGVVYASDSPGKKVYEVKDGHARPLLQNLKGPNGVLAHNGVLYVLDGEGLYRVADGGQLTLICDGMSGGVDGVEPVGNGDFLVSCWRGAVHYVKADGTRETLLDTQAQKIYSADIGYDPATRTVYVPTFFGNSVVAYTVK</sequence>
<dbReference type="AlphaFoldDB" id="B1ZY11"/>
<dbReference type="InterPro" id="IPR011042">
    <property type="entry name" value="6-blade_b-propeller_TolB-like"/>
</dbReference>
<feature type="signal peptide" evidence="1">
    <location>
        <begin position="1"/>
        <end position="21"/>
    </location>
</feature>
<evidence type="ECO:0000313" key="2">
    <source>
        <dbReference type="EMBL" id="ACB75210.1"/>
    </source>
</evidence>
<proteinExistence type="predicted"/>
<dbReference type="RefSeq" id="WP_012374747.1">
    <property type="nucleotide sequence ID" value="NC_010571.1"/>
</dbReference>
<evidence type="ECO:0000313" key="3">
    <source>
        <dbReference type="Proteomes" id="UP000007013"/>
    </source>
</evidence>
<name>B1ZY11_OPITP</name>
<dbReference type="STRING" id="452637.Oter_1927"/>
<protein>
    <recommendedName>
        <fullName evidence="4">ATP/GTP-binding protein</fullName>
    </recommendedName>
</protein>
<dbReference type="eggNOG" id="COG3391">
    <property type="taxonomic scope" value="Bacteria"/>
</dbReference>
<dbReference type="Gene3D" id="2.120.10.30">
    <property type="entry name" value="TolB, C-terminal domain"/>
    <property type="match status" value="1"/>
</dbReference>
<gene>
    <name evidence="2" type="ordered locus">Oter_1927</name>
</gene>
<dbReference type="Proteomes" id="UP000007013">
    <property type="component" value="Chromosome"/>
</dbReference>
<keyword evidence="3" id="KW-1185">Reference proteome</keyword>
<reference evidence="2 3" key="1">
    <citation type="journal article" date="2011" name="J. Bacteriol.">
        <title>Genome sequence of the verrucomicrobium Opitutus terrae PB90-1, an abundant inhabitant of rice paddy soil ecosystems.</title>
        <authorList>
            <person name="van Passel M.W."/>
            <person name="Kant R."/>
            <person name="Palva A."/>
            <person name="Copeland A."/>
            <person name="Lucas S."/>
            <person name="Lapidus A."/>
            <person name="Glavina del Rio T."/>
            <person name="Pitluck S."/>
            <person name="Goltsman E."/>
            <person name="Clum A."/>
            <person name="Sun H."/>
            <person name="Schmutz J."/>
            <person name="Larimer F.W."/>
            <person name="Land M.L."/>
            <person name="Hauser L."/>
            <person name="Kyrpides N."/>
            <person name="Mikhailova N."/>
            <person name="Richardson P.P."/>
            <person name="Janssen P.H."/>
            <person name="de Vos W.M."/>
            <person name="Smidt H."/>
        </authorList>
    </citation>
    <scope>NUCLEOTIDE SEQUENCE [LARGE SCALE GENOMIC DNA]</scope>
    <source>
        <strain evidence="3">DSM 11246 / JCM 15787 / PB90-1</strain>
    </source>
</reference>
<dbReference type="KEGG" id="ote:Oter_1927"/>
<accession>B1ZY11</accession>
<dbReference type="OrthoDB" id="7675395at2"/>